<name>A0A8J5HHG3_ZINOF</name>
<proteinExistence type="predicted"/>
<feature type="region of interest" description="Disordered" evidence="1">
    <location>
        <begin position="99"/>
        <end position="123"/>
    </location>
</feature>
<dbReference type="AlphaFoldDB" id="A0A8J5HHG3"/>
<gene>
    <name evidence="2" type="ORF">ZIOFF_009510</name>
</gene>
<feature type="compositionally biased region" description="Polar residues" evidence="1">
    <location>
        <begin position="107"/>
        <end position="117"/>
    </location>
</feature>
<reference evidence="2 3" key="1">
    <citation type="submission" date="2020-08" db="EMBL/GenBank/DDBJ databases">
        <title>Plant Genome Project.</title>
        <authorList>
            <person name="Zhang R.-G."/>
        </authorList>
    </citation>
    <scope>NUCLEOTIDE SEQUENCE [LARGE SCALE GENOMIC DNA]</scope>
    <source>
        <tissue evidence="2">Rhizome</tissue>
    </source>
</reference>
<protein>
    <submittedName>
        <fullName evidence="2">Uncharacterized protein</fullName>
    </submittedName>
</protein>
<organism evidence="2 3">
    <name type="scientific">Zingiber officinale</name>
    <name type="common">Ginger</name>
    <name type="synonym">Amomum zingiber</name>
    <dbReference type="NCBI Taxonomy" id="94328"/>
    <lineage>
        <taxon>Eukaryota</taxon>
        <taxon>Viridiplantae</taxon>
        <taxon>Streptophyta</taxon>
        <taxon>Embryophyta</taxon>
        <taxon>Tracheophyta</taxon>
        <taxon>Spermatophyta</taxon>
        <taxon>Magnoliopsida</taxon>
        <taxon>Liliopsida</taxon>
        <taxon>Zingiberales</taxon>
        <taxon>Zingiberaceae</taxon>
        <taxon>Zingiber</taxon>
    </lineage>
</organism>
<accession>A0A8J5HHG3</accession>
<feature type="region of interest" description="Disordered" evidence="1">
    <location>
        <begin position="1"/>
        <end position="30"/>
    </location>
</feature>
<evidence type="ECO:0000313" key="2">
    <source>
        <dbReference type="EMBL" id="KAG6527411.1"/>
    </source>
</evidence>
<comment type="caution">
    <text evidence="2">The sequence shown here is derived from an EMBL/GenBank/DDBJ whole genome shotgun (WGS) entry which is preliminary data.</text>
</comment>
<evidence type="ECO:0000313" key="3">
    <source>
        <dbReference type="Proteomes" id="UP000734854"/>
    </source>
</evidence>
<sequence>MVWSSDFGKHQADSTQHSAPPPPAVKLEVKEPLDKKRIRLHMKARDGSTSCEQALYNNVLAEPKSLGLYPRKSRSLADTIQMILSHAKAGKTLCFTSSKGSEVGEQSDFSASSSSLNKIKPHY</sequence>
<keyword evidence="3" id="KW-1185">Reference proteome</keyword>
<dbReference type="Proteomes" id="UP000734854">
    <property type="component" value="Unassembled WGS sequence"/>
</dbReference>
<evidence type="ECO:0000256" key="1">
    <source>
        <dbReference type="SAM" id="MobiDB-lite"/>
    </source>
</evidence>
<dbReference type="EMBL" id="JACMSC010000003">
    <property type="protein sequence ID" value="KAG6527411.1"/>
    <property type="molecule type" value="Genomic_DNA"/>
</dbReference>